<organism evidence="9 10">
    <name type="scientific">Cotesia glomerata</name>
    <name type="common">Lepidopteran parasitic wasp</name>
    <name type="synonym">Apanteles glomeratus</name>
    <dbReference type="NCBI Taxonomy" id="32391"/>
    <lineage>
        <taxon>Eukaryota</taxon>
        <taxon>Metazoa</taxon>
        <taxon>Ecdysozoa</taxon>
        <taxon>Arthropoda</taxon>
        <taxon>Hexapoda</taxon>
        <taxon>Insecta</taxon>
        <taxon>Pterygota</taxon>
        <taxon>Neoptera</taxon>
        <taxon>Endopterygota</taxon>
        <taxon>Hymenoptera</taxon>
        <taxon>Apocrita</taxon>
        <taxon>Ichneumonoidea</taxon>
        <taxon>Braconidae</taxon>
        <taxon>Microgastrinae</taxon>
        <taxon>Cotesia</taxon>
    </lineage>
</organism>
<evidence type="ECO:0000313" key="9">
    <source>
        <dbReference type="EMBL" id="KAH0560337.1"/>
    </source>
</evidence>
<evidence type="ECO:0000256" key="7">
    <source>
        <dbReference type="ARBA" id="ARBA00023461"/>
    </source>
</evidence>
<evidence type="ECO:0000256" key="4">
    <source>
        <dbReference type="ARBA" id="ARBA00023034"/>
    </source>
</evidence>
<keyword evidence="5" id="KW-0472">Membrane</keyword>
<protein>
    <recommendedName>
        <fullName evidence="8">SREBP regulating gene protein</fullName>
    </recommendedName>
</protein>
<dbReference type="GO" id="GO:2000640">
    <property type="term" value="P:positive regulation of SREBP signaling pathway"/>
    <property type="evidence" value="ECO:0007669"/>
    <property type="project" value="InterPro"/>
</dbReference>
<dbReference type="PANTHER" id="PTHR13481">
    <property type="entry name" value="SREBP REGULATING GENE PROTEIN"/>
    <property type="match status" value="1"/>
</dbReference>
<proteinExistence type="inferred from homology"/>
<reference evidence="9 10" key="1">
    <citation type="journal article" date="2021" name="J. Hered.">
        <title>A chromosome-level genome assembly of the parasitoid wasp, Cotesia glomerata (Hymenoptera: Braconidae).</title>
        <authorList>
            <person name="Pinto B.J."/>
            <person name="Weis J.J."/>
            <person name="Gamble T."/>
            <person name="Ode P.J."/>
            <person name="Paul R."/>
            <person name="Zaspel J.M."/>
        </authorList>
    </citation>
    <scope>NUCLEOTIDE SEQUENCE [LARGE SCALE GENOMIC DNA]</scope>
    <source>
        <strain evidence="9">CgM1</strain>
    </source>
</reference>
<accession>A0AAV7IU95</accession>
<sequence length="353" mass="39809">MSITCGSIVRLFRRRIVLALIFGLSLTYCAISLLSSHDKMGVSKVQFDDNDNMIVDNEDLPLDDDLDDDTSGKNIPWPIIVGNDDGIVDSNNQQLVNTNETENVTKNCRNSVQGKSLIVDERGFVCKRQELLSTGCCKNEQEKISDNGDNSLVKRERYSCETCNPQGCCAIYEYCVSCCLHPAKRRSKKDYHGASGRHDISKSRKMEEAVKLRLRNLDRFQLCLAVCRTSSASVRHENTYKDPDSKHCYITLLPAGNNVNNQNNQRNSLLINHNNNNNDDKGVITSFSTVSLFIPNSTMSCDYPFSYNTDNIKSTLDNLKLKGPEINFKLSRVQNNKCLSNHEGEGRLNEMRI</sequence>
<dbReference type="Pfam" id="PF10218">
    <property type="entry name" value="SPRING1"/>
    <property type="match status" value="1"/>
</dbReference>
<evidence type="ECO:0000256" key="5">
    <source>
        <dbReference type="ARBA" id="ARBA00023136"/>
    </source>
</evidence>
<keyword evidence="4" id="KW-0333">Golgi apparatus</keyword>
<comment type="caution">
    <text evidence="9">The sequence shown here is derived from an EMBL/GenBank/DDBJ whole genome shotgun (WGS) entry which is preliminary data.</text>
</comment>
<evidence type="ECO:0000256" key="3">
    <source>
        <dbReference type="ARBA" id="ARBA00022989"/>
    </source>
</evidence>
<dbReference type="EMBL" id="JAHXZJ010000374">
    <property type="protein sequence ID" value="KAH0560337.1"/>
    <property type="molecule type" value="Genomic_DNA"/>
</dbReference>
<evidence type="ECO:0000256" key="6">
    <source>
        <dbReference type="ARBA" id="ARBA00023180"/>
    </source>
</evidence>
<evidence type="ECO:0000256" key="1">
    <source>
        <dbReference type="ARBA" id="ARBA00004194"/>
    </source>
</evidence>
<dbReference type="GO" id="GO:0000139">
    <property type="term" value="C:Golgi membrane"/>
    <property type="evidence" value="ECO:0007669"/>
    <property type="project" value="UniProtKB-SubCell"/>
</dbReference>
<dbReference type="AlphaFoldDB" id="A0AAV7IU95"/>
<evidence type="ECO:0000256" key="2">
    <source>
        <dbReference type="ARBA" id="ARBA00022692"/>
    </source>
</evidence>
<keyword evidence="2" id="KW-0812">Transmembrane</keyword>
<keyword evidence="6" id="KW-0325">Glycoprotein</keyword>
<dbReference type="Proteomes" id="UP000826195">
    <property type="component" value="Unassembled WGS sequence"/>
</dbReference>
<keyword evidence="10" id="KW-1185">Reference proteome</keyword>
<dbReference type="InterPro" id="IPR019352">
    <property type="entry name" value="SPRING1"/>
</dbReference>
<keyword evidence="3" id="KW-1133">Transmembrane helix</keyword>
<evidence type="ECO:0000256" key="8">
    <source>
        <dbReference type="ARBA" id="ARBA00023485"/>
    </source>
</evidence>
<evidence type="ECO:0000313" key="10">
    <source>
        <dbReference type="Proteomes" id="UP000826195"/>
    </source>
</evidence>
<dbReference type="PANTHER" id="PTHR13481:SF0">
    <property type="entry name" value="SREBP REGULATING GENE PROTEIN"/>
    <property type="match status" value="1"/>
</dbReference>
<gene>
    <name evidence="9" type="ORF">KQX54_003642</name>
</gene>
<name>A0AAV7IU95_COTGL</name>
<comment type="subcellular location">
    <subcellularLocation>
        <location evidence="1">Golgi apparatus membrane</location>
        <topology evidence="1">Single-pass membrane protein</topology>
    </subcellularLocation>
</comment>
<comment type="similarity">
    <text evidence="7">Belongs to the SPRING family.</text>
</comment>